<dbReference type="InterPro" id="IPR045945">
    <property type="entry name" value="DUF6365"/>
</dbReference>
<accession>A0A1L2Z0K8</accession>
<organism evidence="1">
    <name type="scientific">Bacillus thuringiensis subsp. israelensis</name>
    <dbReference type="NCBI Taxonomy" id="1430"/>
    <lineage>
        <taxon>Bacteria</taxon>
        <taxon>Bacillati</taxon>
        <taxon>Bacillota</taxon>
        <taxon>Bacilli</taxon>
        <taxon>Bacillales</taxon>
        <taxon>Bacillaceae</taxon>
        <taxon>Bacillus</taxon>
        <taxon>Bacillus cereus group</taxon>
    </lineage>
</organism>
<dbReference type="RefSeq" id="WP_000865871.1">
    <property type="nucleotide sequence ID" value="NZ_CAAKHA010000028.1"/>
</dbReference>
<sequence length="434" mass="50286">MKVLFIAPSHFSIGELHNALCLAKQIQKDGEVYFLTSEKFSWYASKIVANVTSLTKGLRQKEVIKQITNSFQPDAIVLADYHNLFLESPIIDLDYLLNLHIPCFSIDSLAWGSEDRLLENKLFKNANYNSLKKRSLIKLPKIPSQFKLIRTCPVNSYKEDNEKIISVKLYKEALQVDEERKMRIRAQLGCREQDKLIMIAKSSWANLLVKMRLMEKKQYNDARFSYEYILQELLSLYLQDFPSDTCIKLIGVSDETKFVSMKNGGKIEFVSLPFLHLEEYEQLLLSCDLFITDNITSCSMGKAVFGKIPVISLVNHMGYEELKAQGYSLNPTLKSIIEKWNYIMPNGLYPFLVFPNGWHKELAPLMEKNDYFNCVHTCEIFDLRNTSKTIFNMLYSKTEIEKLKKMQQLYIDNVCNLPTINDVIKRELGALNHE</sequence>
<protein>
    <submittedName>
        <fullName evidence="1">Glycosyltransferase</fullName>
    </submittedName>
</protein>
<dbReference type="GO" id="GO:0016740">
    <property type="term" value="F:transferase activity"/>
    <property type="evidence" value="ECO:0007669"/>
    <property type="project" value="UniProtKB-KW"/>
</dbReference>
<evidence type="ECO:0000313" key="1">
    <source>
        <dbReference type="EMBL" id="APF32605.1"/>
    </source>
</evidence>
<keyword evidence="1" id="KW-0614">Plasmid</keyword>
<keyword evidence="1" id="KW-0808">Transferase</keyword>
<evidence type="ECO:0000313" key="2">
    <source>
        <dbReference type="EMBL" id="VIJ07799.1"/>
    </source>
</evidence>
<dbReference type="EMBL" id="CAAKHA010000028">
    <property type="protein sequence ID" value="VIJ07799.1"/>
    <property type="molecule type" value="Genomic_DNA"/>
</dbReference>
<geneLocation type="plasmid" evidence="1">
    <name>pAM65-52-1-360K</name>
</geneLocation>
<name>A0A1L2Z0K8_BACTI</name>
<reference evidence="1" key="1">
    <citation type="journal article" date="2017" name="Res. Microbiol.">
        <title>Comparative genomics of extrachromosomal elements in Bacillus thuringiensis subsp. israelensis.</title>
        <authorList>
            <person name="Bolotin A."/>
            <person name="Gillis A."/>
            <person name="Sanchis V."/>
            <person name="Nielsen-LeRoux C."/>
            <person name="Mahillon J."/>
            <person name="Lereclus D."/>
            <person name="Sorokin A."/>
        </authorList>
    </citation>
    <scope>NUCLEOTIDE SEQUENCE</scope>
    <source>
        <strain evidence="1">AM65-52</strain>
        <plasmid evidence="1">pAM65-52-1-360K</plasmid>
    </source>
</reference>
<dbReference type="AlphaFoldDB" id="A0A1L2Z0K8"/>
<evidence type="ECO:0000313" key="3">
    <source>
        <dbReference type="Proteomes" id="UP000508034"/>
    </source>
</evidence>
<dbReference type="Pfam" id="PF19892">
    <property type="entry name" value="DUF6365"/>
    <property type="match status" value="1"/>
</dbReference>
<proteinExistence type="predicted"/>
<gene>
    <name evidence="1" type="ORF">ATN07_29315</name>
    <name evidence="2" type="ORF">BTAR23_AR23_05898</name>
</gene>
<dbReference type="EMBL" id="CP013276">
    <property type="protein sequence ID" value="APF32605.1"/>
    <property type="molecule type" value="Genomic_DNA"/>
</dbReference>
<dbReference type="Proteomes" id="UP000508034">
    <property type="component" value="Unassembled WGS sequence"/>
</dbReference>
<reference evidence="2 3" key="2">
    <citation type="submission" date="2019-04" db="EMBL/GenBank/DDBJ databases">
        <authorList>
            <person name="Patino-Navarrete R."/>
            <person name="Patino Navarrete R."/>
        </authorList>
    </citation>
    <scope>NUCLEOTIDE SEQUENCE [LARGE SCALE GENOMIC DNA]</scope>
    <source>
        <strain evidence="2">Bacillus thuringiensis strain AR23</strain>
    </source>
</reference>